<dbReference type="EMBL" id="JAMZEL010000003">
    <property type="protein sequence ID" value="MCP1383015.1"/>
    <property type="molecule type" value="Genomic_DNA"/>
</dbReference>
<dbReference type="InterPro" id="IPR019619">
    <property type="entry name" value="DUF2490"/>
</dbReference>
<proteinExistence type="predicted"/>
<keyword evidence="2" id="KW-1185">Reference proteome</keyword>
<dbReference type="RefSeq" id="WP_253527533.1">
    <property type="nucleotide sequence ID" value="NZ_JAMZEL010000003.1"/>
</dbReference>
<reference evidence="1 2" key="1">
    <citation type="submission" date="2022-06" db="EMBL/GenBank/DDBJ databases">
        <title>Runella sp. S5 genome sequencing.</title>
        <authorList>
            <person name="Park S."/>
        </authorList>
    </citation>
    <scope>NUCLEOTIDE SEQUENCE [LARGE SCALE GENOMIC DNA]</scope>
    <source>
        <strain evidence="1 2">S5</strain>
    </source>
</reference>
<dbReference type="Pfam" id="PF10677">
    <property type="entry name" value="DUF2490"/>
    <property type="match status" value="1"/>
</dbReference>
<comment type="caution">
    <text evidence="1">The sequence shown here is derived from an EMBL/GenBank/DDBJ whole genome shotgun (WGS) entry which is preliminary data.</text>
</comment>
<evidence type="ECO:0000313" key="1">
    <source>
        <dbReference type="EMBL" id="MCP1383015.1"/>
    </source>
</evidence>
<name>A0ABT1FND9_9BACT</name>
<protein>
    <submittedName>
        <fullName evidence="1">DUF2490 domain-containing protein</fullName>
    </submittedName>
</protein>
<sequence>MKKIYLSLIISALGLSGYGQVTKQVKNSEQIWLGYFNQTRLSEKWGLWTDVHFRTTDGFVGEPSKFLFRTGLMYYLTDDFKLTNGYNFTNHFPEEGHANVSMPEHRIWQQLQLHTKYGKVRTMQWLRLEERWRRNIKNDNELAAGYRFDTRLRFNYMLNIPLSKKGIVSNTFFVAINDEIFVNLSRKVVYNTFDQNRFFAGLAYQTSAHSNLQLGYMNVYQQLGVGNRYQNSHTIRLFYFQNLDIRKNKKVH</sequence>
<accession>A0ABT1FND9</accession>
<organism evidence="1 2">
    <name type="scientific">Runella salmonicolor</name>
    <dbReference type="NCBI Taxonomy" id="2950278"/>
    <lineage>
        <taxon>Bacteria</taxon>
        <taxon>Pseudomonadati</taxon>
        <taxon>Bacteroidota</taxon>
        <taxon>Cytophagia</taxon>
        <taxon>Cytophagales</taxon>
        <taxon>Spirosomataceae</taxon>
        <taxon>Runella</taxon>
    </lineage>
</organism>
<dbReference type="Proteomes" id="UP001204772">
    <property type="component" value="Unassembled WGS sequence"/>
</dbReference>
<gene>
    <name evidence="1" type="ORF">NCI00_11290</name>
</gene>
<evidence type="ECO:0000313" key="2">
    <source>
        <dbReference type="Proteomes" id="UP001204772"/>
    </source>
</evidence>